<dbReference type="GO" id="GO:0005737">
    <property type="term" value="C:cytoplasm"/>
    <property type="evidence" value="ECO:0007669"/>
    <property type="project" value="UniProtKB-SubCell"/>
</dbReference>
<sequence length="463" mass="53233">MSLTLWQQCLACLKDELPKTEFRIWIRPLQAEINNNTLALYAPNRFVLDWVRVKYIHHINTLLKNFGGVNVPLLLFKVGKKSSYHVVNEPDITSIHTITSQIRSSSFMDSRRWRHVTTFSDAVYQSNVNARYKFENFVDGQSNQLAHIVAQQVADHPGETYNPLFLYGGTGLGKTHLLHAVGNGILAKKSNETVVYMRSDRFVKDMVKALQSNAIEKFKCYYRSVKALLIDDIQFFANKEYPQEEFFHTFNALLEGNQQIILTSDRYPREINGVEDRLRSRFGWGLTVAINPPELETRVAILRKKAYENNILLPGEVACFIATRLRSNIGELEGALNRIIVNSRFTGRSITIDFVREVLRDLLVLQNQLITIHFIQKTVAKYYKIQVVDLLSKRRSRSVTRPRQMAMAITKKLTHHSLPEIGDAFGGRDHTTVLHACRKIEQLHEESEDIQEDFSTLIKILSS</sequence>
<keyword evidence="7 8" id="KW-0238">DNA-binding</keyword>
<comment type="function">
    <text evidence="8 10">Plays an essential role in the initiation and regulation of chromosomal replication. ATP-DnaA binds to the origin of replication (oriC) to initiate formation of the DNA replication initiation complex once per cell cycle. Binds the DnaA box (a 9 base pair repeat at the origin) and separates the double-stranded (ds)DNA. Forms a right-handed helical filament on oriC DNA; dsDNA binds to the exterior of the filament while single-stranded (ss)DNA is stabiized in the filament's interior. The ATP-DnaA-oriC complex binds and stabilizes one strand of the AT-rich DNA unwinding element (DUE), permitting loading of DNA polymerase. After initiation quickly degrades to an ADP-DnaA complex that is not apt for DNA replication. Binds acidic phospholipids.</text>
</comment>
<dbReference type="GO" id="GO:0005886">
    <property type="term" value="C:plasma membrane"/>
    <property type="evidence" value="ECO:0007669"/>
    <property type="project" value="TreeGrafter"/>
</dbReference>
<feature type="region of interest" description="Domain I, interacts with DnaA modulators" evidence="8">
    <location>
        <begin position="1"/>
        <end position="90"/>
    </location>
</feature>
<dbReference type="CDD" id="cd00009">
    <property type="entry name" value="AAA"/>
    <property type="match status" value="1"/>
</dbReference>
<dbReference type="Pfam" id="PF22688">
    <property type="entry name" value="Hda_lid"/>
    <property type="match status" value="1"/>
</dbReference>
<feature type="binding site" evidence="8">
    <location>
        <position position="173"/>
    </location>
    <ligand>
        <name>ATP</name>
        <dbReference type="ChEBI" id="CHEBI:30616"/>
    </ligand>
</feature>
<dbReference type="SMART" id="SM00382">
    <property type="entry name" value="AAA"/>
    <property type="match status" value="1"/>
</dbReference>
<evidence type="ECO:0000256" key="9">
    <source>
        <dbReference type="NCBIfam" id="TIGR00362"/>
    </source>
</evidence>
<comment type="similarity">
    <text evidence="1 8 11">Belongs to the DnaA family.</text>
</comment>
<dbReference type="InterPro" id="IPR024633">
    <property type="entry name" value="DnaA_N_dom"/>
</dbReference>
<dbReference type="Pfam" id="PF00308">
    <property type="entry name" value="Bac_DnaA"/>
    <property type="match status" value="1"/>
</dbReference>
<dbReference type="HAMAP" id="MF_00377">
    <property type="entry name" value="DnaA_bact"/>
    <property type="match status" value="1"/>
</dbReference>
<dbReference type="PROSITE" id="PS01008">
    <property type="entry name" value="DNAA"/>
    <property type="match status" value="1"/>
</dbReference>
<dbReference type="PRINTS" id="PR00051">
    <property type="entry name" value="DNAA"/>
</dbReference>
<comment type="caution">
    <text evidence="8">Lacks conserved residue(s) required for the propagation of feature annotation.</text>
</comment>
<dbReference type="Gene3D" id="3.30.300.180">
    <property type="match status" value="1"/>
</dbReference>
<dbReference type="FunFam" id="1.10.1750.10:FF:000001">
    <property type="entry name" value="Chromosomal replication initiator protein DnaA"/>
    <property type="match status" value="1"/>
</dbReference>
<reference evidence="13 14" key="1">
    <citation type="submission" date="2019-02" db="EMBL/GenBank/DDBJ databases">
        <authorList>
            <person name="Manzano-Marin A."/>
            <person name="Manzano-Marin A."/>
        </authorList>
    </citation>
    <scope>NUCLEOTIDE SEQUENCE [LARGE SCALE GENOMIC DNA]</scope>
    <source>
        <strain evidence="13 14">ErCipseudotsugae</strain>
    </source>
</reference>
<keyword evidence="6 8" id="KW-0446">Lipid-binding</keyword>
<dbReference type="GO" id="GO:0006275">
    <property type="term" value="P:regulation of DNA replication"/>
    <property type="evidence" value="ECO:0007669"/>
    <property type="project" value="UniProtKB-UniRule"/>
</dbReference>
<dbReference type="Pfam" id="PF11638">
    <property type="entry name" value="DnaA_N"/>
    <property type="match status" value="1"/>
</dbReference>
<dbReference type="Proteomes" id="UP000294343">
    <property type="component" value="Chromosome"/>
</dbReference>
<evidence type="ECO:0000256" key="8">
    <source>
        <dbReference type="HAMAP-Rule" id="MF_00377"/>
    </source>
</evidence>
<evidence type="ECO:0000313" key="13">
    <source>
        <dbReference type="EMBL" id="VFP85667.1"/>
    </source>
</evidence>
<feature type="binding site" evidence="8">
    <location>
        <position position="171"/>
    </location>
    <ligand>
        <name>ATP</name>
        <dbReference type="ChEBI" id="CHEBI:30616"/>
    </ligand>
</feature>
<dbReference type="PANTHER" id="PTHR30050:SF2">
    <property type="entry name" value="CHROMOSOMAL REPLICATION INITIATOR PROTEIN DNAA"/>
    <property type="match status" value="1"/>
</dbReference>
<dbReference type="InterPro" id="IPR038454">
    <property type="entry name" value="DnaA_N_sf"/>
</dbReference>
<dbReference type="PANTHER" id="PTHR30050">
    <property type="entry name" value="CHROMOSOMAL REPLICATION INITIATOR PROTEIN DNAA"/>
    <property type="match status" value="1"/>
</dbReference>
<dbReference type="SMART" id="SM00760">
    <property type="entry name" value="Bac_DnaA_C"/>
    <property type="match status" value="1"/>
</dbReference>
<evidence type="ECO:0000256" key="7">
    <source>
        <dbReference type="ARBA" id="ARBA00023125"/>
    </source>
</evidence>
<keyword evidence="3 8" id="KW-0235">DNA replication</keyword>
<dbReference type="FunFam" id="3.40.50.300:FF:000103">
    <property type="entry name" value="Chromosomal replication initiator protein DnaA"/>
    <property type="match status" value="1"/>
</dbReference>
<dbReference type="RefSeq" id="WP_162298018.1">
    <property type="nucleotide sequence ID" value="NZ_LR217730.1"/>
</dbReference>
<dbReference type="NCBIfam" id="TIGR00362">
    <property type="entry name" value="DnaA"/>
    <property type="match status" value="1"/>
</dbReference>
<dbReference type="InterPro" id="IPR010921">
    <property type="entry name" value="Trp_repressor/repl_initiator"/>
</dbReference>
<comment type="subcellular location">
    <subcellularLocation>
        <location evidence="8">Cytoplasm</location>
    </subcellularLocation>
</comment>
<name>A0A451DGC0_9GAMM</name>
<proteinExistence type="inferred from homology"/>
<dbReference type="Gene3D" id="3.40.50.300">
    <property type="entry name" value="P-loop containing nucleotide triphosphate hydrolases"/>
    <property type="match status" value="1"/>
</dbReference>
<feature type="binding site" evidence="8">
    <location>
        <position position="175"/>
    </location>
    <ligand>
        <name>ATP</name>
        <dbReference type="ChEBI" id="CHEBI:30616"/>
    </ligand>
</feature>
<dbReference type="AlphaFoldDB" id="A0A451DGC0"/>
<keyword evidence="2 8" id="KW-0963">Cytoplasm</keyword>
<dbReference type="GO" id="GO:0006270">
    <property type="term" value="P:DNA replication initiation"/>
    <property type="evidence" value="ECO:0007669"/>
    <property type="project" value="UniProtKB-UniRule"/>
</dbReference>
<dbReference type="GO" id="GO:0008289">
    <property type="term" value="F:lipid binding"/>
    <property type="evidence" value="ECO:0007669"/>
    <property type="project" value="UniProtKB-KW"/>
</dbReference>
<dbReference type="Gene3D" id="1.10.1750.10">
    <property type="match status" value="1"/>
</dbReference>
<dbReference type="CDD" id="cd06571">
    <property type="entry name" value="Bac_DnaA_C"/>
    <property type="match status" value="1"/>
</dbReference>
<feature type="region of interest" description="Domain IV, binds dsDNA" evidence="8">
    <location>
        <begin position="344"/>
        <end position="463"/>
    </location>
</feature>
<evidence type="ECO:0000256" key="11">
    <source>
        <dbReference type="RuleBase" id="RU004227"/>
    </source>
</evidence>
<dbReference type="InterPro" id="IPR013317">
    <property type="entry name" value="DnaA_dom"/>
</dbReference>
<dbReference type="InterPro" id="IPR003593">
    <property type="entry name" value="AAA+_ATPase"/>
</dbReference>
<dbReference type="GO" id="GO:0005524">
    <property type="term" value="F:ATP binding"/>
    <property type="evidence" value="ECO:0007669"/>
    <property type="project" value="UniProtKB-UniRule"/>
</dbReference>
<evidence type="ECO:0000313" key="14">
    <source>
        <dbReference type="Proteomes" id="UP000294343"/>
    </source>
</evidence>
<dbReference type="FunFam" id="1.10.8.60:FF:000003">
    <property type="entry name" value="Chromosomal replication initiator protein DnaA"/>
    <property type="match status" value="1"/>
</dbReference>
<dbReference type="InterPro" id="IPR001957">
    <property type="entry name" value="Chromosome_initiator_DnaA"/>
</dbReference>
<evidence type="ECO:0000259" key="12">
    <source>
        <dbReference type="PROSITE" id="PS51022"/>
    </source>
</evidence>
<dbReference type="InterPro" id="IPR013159">
    <property type="entry name" value="DnaA_C"/>
</dbReference>
<feature type="binding site" evidence="8">
    <location>
        <position position="174"/>
    </location>
    <ligand>
        <name>ATP</name>
        <dbReference type="ChEBI" id="CHEBI:30616"/>
    </ligand>
</feature>
<dbReference type="PROSITE" id="PS51022">
    <property type="entry name" value="L27"/>
    <property type="match status" value="1"/>
</dbReference>
<keyword evidence="5 8" id="KW-0067">ATP-binding</keyword>
<evidence type="ECO:0000256" key="5">
    <source>
        <dbReference type="ARBA" id="ARBA00022840"/>
    </source>
</evidence>
<keyword evidence="4 8" id="KW-0547">Nucleotide-binding</keyword>
<evidence type="ECO:0000256" key="1">
    <source>
        <dbReference type="ARBA" id="ARBA00006583"/>
    </source>
</evidence>
<accession>A0A451DGC0</accession>
<dbReference type="GO" id="GO:0003688">
    <property type="term" value="F:DNA replication origin binding"/>
    <property type="evidence" value="ECO:0007669"/>
    <property type="project" value="UniProtKB-UniRule"/>
</dbReference>
<comment type="subunit">
    <text evidence="8">Oligomerizes as a right-handed, spiral filament on DNA at oriC.</text>
</comment>
<dbReference type="InterPro" id="IPR027417">
    <property type="entry name" value="P-loop_NTPase"/>
</dbReference>
<dbReference type="SUPFAM" id="SSF52540">
    <property type="entry name" value="P-loop containing nucleoside triphosphate hydrolases"/>
    <property type="match status" value="1"/>
</dbReference>
<dbReference type="InterPro" id="IPR018312">
    <property type="entry name" value="Chromosome_initiator_DnaA_CS"/>
</dbReference>
<dbReference type="Gene3D" id="1.10.8.60">
    <property type="match status" value="1"/>
</dbReference>
<evidence type="ECO:0000256" key="2">
    <source>
        <dbReference type="ARBA" id="ARBA00022490"/>
    </source>
</evidence>
<dbReference type="EMBL" id="LR217730">
    <property type="protein sequence ID" value="VFP85667.1"/>
    <property type="molecule type" value="Genomic_DNA"/>
</dbReference>
<dbReference type="InterPro" id="IPR055199">
    <property type="entry name" value="Hda_lid"/>
</dbReference>
<gene>
    <name evidence="8 13" type="primary">dnaA</name>
    <name evidence="13" type="ORF">ERCIPSPA2889_077</name>
</gene>
<evidence type="ECO:0000256" key="4">
    <source>
        <dbReference type="ARBA" id="ARBA00022741"/>
    </source>
</evidence>
<feature type="domain" description="L27" evidence="12">
    <location>
        <begin position="426"/>
        <end position="463"/>
    </location>
</feature>
<dbReference type="InterPro" id="IPR020591">
    <property type="entry name" value="Chromosome_initiator_DnaA-like"/>
</dbReference>
<organism evidence="13 14">
    <name type="scientific">Candidatus Erwinia haradaeae</name>
    <dbReference type="NCBI Taxonomy" id="1922217"/>
    <lineage>
        <taxon>Bacteria</taxon>
        <taxon>Pseudomonadati</taxon>
        <taxon>Pseudomonadota</taxon>
        <taxon>Gammaproteobacteria</taxon>
        <taxon>Enterobacterales</taxon>
        <taxon>Erwiniaceae</taxon>
        <taxon>Erwinia</taxon>
    </lineage>
</organism>
<comment type="domain">
    <text evidence="8">Domain I is involved in oligomerization and binding regulators, domain II is flexibile and of varying length in different bacteria, domain III forms the AAA+ region, while domain IV binds dsDNA.</text>
</comment>
<dbReference type="Pfam" id="PF08299">
    <property type="entry name" value="Bac_DnaA_C"/>
    <property type="match status" value="1"/>
</dbReference>
<dbReference type="SUPFAM" id="SSF48295">
    <property type="entry name" value="TrpR-like"/>
    <property type="match status" value="1"/>
</dbReference>
<feature type="region of interest" description="Domain III, AAA+ region" evidence="8">
    <location>
        <begin position="127"/>
        <end position="343"/>
    </location>
</feature>
<protein>
    <recommendedName>
        <fullName evidence="8 9">Chromosomal replication initiator protein DnaA</fullName>
    </recommendedName>
</protein>
<evidence type="ECO:0000256" key="3">
    <source>
        <dbReference type="ARBA" id="ARBA00022705"/>
    </source>
</evidence>
<dbReference type="InterPro" id="IPR004172">
    <property type="entry name" value="L27_dom"/>
</dbReference>
<evidence type="ECO:0000256" key="10">
    <source>
        <dbReference type="RuleBase" id="RU000577"/>
    </source>
</evidence>
<evidence type="ECO:0000256" key="6">
    <source>
        <dbReference type="ARBA" id="ARBA00023121"/>
    </source>
</evidence>